<feature type="compositionally biased region" description="Acidic residues" evidence="1">
    <location>
        <begin position="212"/>
        <end position="222"/>
    </location>
</feature>
<sequence length="547" mass="57876">MAAVVEECFFNFRDTRKYVNDRETLYGKVDDTGFHPRLDDAVVAAFERLDREVKAEDDSGTTAAVIFLRKGAANVPGFAAGDVIVKCAWVGDSRAVMFRDGELSSLIDLSTDHKPECDREVARIRRLYNQLEGHGSYADQDEALDASIRGGRANRPSGGGGSPRSPASSAENSSRAGNKSGKKTPSQRKGVKVENGLPEVEMTLGPSRVMEELVDLDDDDPVWDSAAENSQASQSATPVAEVGVDGAPHLGASPAKKPTNPANKQVNPGAYRAQLSVSGSSQGGNDSTRSGMALEGVTEDTMAELRARHADQYDGDTTDEDVDDEGNARRGRVIQRIGSEPSMGAVPTGAVDVDTAKTNAAAADAEERAARMADDLDNDEEEDVPAHALPVFNRSGSGSGDEGSYGKARMSFVGFYKNEKGQALSKPRIFSSSGMSHGVSRSIGDLGAARGCVATPEICTHRILAGGSARIVVCSDGVWDVFDSLKAMKAIRSCRTVDNAARKLCTVAREKREFSGISLDDISTIVVDVGEYAPSAGDAPACSCVVQ</sequence>
<dbReference type="EMBL" id="HBEV01010497">
    <property type="protein sequence ID" value="CAD8590677.1"/>
    <property type="molecule type" value="Transcribed_RNA"/>
</dbReference>
<dbReference type="Gene3D" id="3.60.40.10">
    <property type="entry name" value="PPM-type phosphatase domain"/>
    <property type="match status" value="2"/>
</dbReference>
<dbReference type="Pfam" id="PF00481">
    <property type="entry name" value="PP2C"/>
    <property type="match status" value="2"/>
</dbReference>
<dbReference type="SUPFAM" id="SSF81606">
    <property type="entry name" value="PP2C-like"/>
    <property type="match status" value="2"/>
</dbReference>
<feature type="region of interest" description="Disordered" evidence="1">
    <location>
        <begin position="149"/>
        <end position="267"/>
    </location>
</feature>
<evidence type="ECO:0000259" key="2">
    <source>
        <dbReference type="PROSITE" id="PS51746"/>
    </source>
</evidence>
<dbReference type="GO" id="GO:0004722">
    <property type="term" value="F:protein serine/threonine phosphatase activity"/>
    <property type="evidence" value="ECO:0007669"/>
    <property type="project" value="InterPro"/>
</dbReference>
<dbReference type="InterPro" id="IPR001932">
    <property type="entry name" value="PPM-type_phosphatase-like_dom"/>
</dbReference>
<evidence type="ECO:0000256" key="1">
    <source>
        <dbReference type="SAM" id="MobiDB-lite"/>
    </source>
</evidence>
<feature type="domain" description="PPM-type phosphatase" evidence="2">
    <location>
        <begin position="1"/>
        <end position="529"/>
    </location>
</feature>
<organism evidence="3">
    <name type="scientific">Micromonas pusilla</name>
    <name type="common">Picoplanktonic green alga</name>
    <name type="synonym">Chromulina pusilla</name>
    <dbReference type="NCBI Taxonomy" id="38833"/>
    <lineage>
        <taxon>Eukaryota</taxon>
        <taxon>Viridiplantae</taxon>
        <taxon>Chlorophyta</taxon>
        <taxon>Mamiellophyceae</taxon>
        <taxon>Mamiellales</taxon>
        <taxon>Mamiellaceae</taxon>
        <taxon>Micromonas</taxon>
    </lineage>
</organism>
<feature type="compositionally biased region" description="Basic residues" evidence="1">
    <location>
        <begin position="180"/>
        <end position="190"/>
    </location>
</feature>
<dbReference type="InterPro" id="IPR015655">
    <property type="entry name" value="PP2C"/>
</dbReference>
<dbReference type="PANTHER" id="PTHR47992">
    <property type="entry name" value="PROTEIN PHOSPHATASE"/>
    <property type="match status" value="1"/>
</dbReference>
<dbReference type="AlphaFoldDB" id="A0A7S0KRQ3"/>
<reference evidence="3" key="1">
    <citation type="submission" date="2021-01" db="EMBL/GenBank/DDBJ databases">
        <authorList>
            <person name="Corre E."/>
            <person name="Pelletier E."/>
            <person name="Niang G."/>
            <person name="Scheremetjew M."/>
            <person name="Finn R."/>
            <person name="Kale V."/>
            <person name="Holt S."/>
            <person name="Cochrane G."/>
            <person name="Meng A."/>
            <person name="Brown T."/>
            <person name="Cohen L."/>
        </authorList>
    </citation>
    <scope>NUCLEOTIDE SEQUENCE</scope>
    <source>
        <strain evidence="3">CCMP494</strain>
    </source>
</reference>
<evidence type="ECO:0000313" key="3">
    <source>
        <dbReference type="EMBL" id="CAD8590677.1"/>
    </source>
</evidence>
<dbReference type="PROSITE" id="PS51746">
    <property type="entry name" value="PPM_2"/>
    <property type="match status" value="1"/>
</dbReference>
<accession>A0A7S0KRQ3</accession>
<name>A0A7S0KRQ3_MICPS</name>
<feature type="compositionally biased region" description="Acidic residues" evidence="1">
    <location>
        <begin position="313"/>
        <end position="325"/>
    </location>
</feature>
<gene>
    <name evidence="3" type="ORF">MSP1404_LOCUS8081</name>
</gene>
<proteinExistence type="predicted"/>
<dbReference type="SMART" id="SM00332">
    <property type="entry name" value="PP2Cc"/>
    <property type="match status" value="1"/>
</dbReference>
<feature type="region of interest" description="Disordered" evidence="1">
    <location>
        <begin position="309"/>
        <end position="328"/>
    </location>
</feature>
<protein>
    <recommendedName>
        <fullName evidence="2">PPM-type phosphatase domain-containing protein</fullName>
    </recommendedName>
</protein>
<dbReference type="InterPro" id="IPR036457">
    <property type="entry name" value="PPM-type-like_dom_sf"/>
</dbReference>
<feature type="compositionally biased region" description="Low complexity" evidence="1">
    <location>
        <begin position="223"/>
        <end position="236"/>
    </location>
</feature>